<dbReference type="Proteomes" id="UP000030765">
    <property type="component" value="Unassembled WGS sequence"/>
</dbReference>
<name>A0A084VBB3_ANOSI</name>
<evidence type="ECO:0000313" key="2">
    <source>
        <dbReference type="EnsemblMetazoa" id="ASIC001437-PA"/>
    </source>
</evidence>
<accession>A0A084VBB3</accession>
<dbReference type="AlphaFoldDB" id="A0A084VBB3"/>
<keyword evidence="3" id="KW-1185">Reference proteome</keyword>
<reference evidence="1 3" key="1">
    <citation type="journal article" date="2014" name="BMC Genomics">
        <title>Genome sequence of Anopheles sinensis provides insight into genetics basis of mosquito competence for malaria parasites.</title>
        <authorList>
            <person name="Zhou D."/>
            <person name="Zhang D."/>
            <person name="Ding G."/>
            <person name="Shi L."/>
            <person name="Hou Q."/>
            <person name="Ye Y."/>
            <person name="Xu Y."/>
            <person name="Zhou H."/>
            <person name="Xiong C."/>
            <person name="Li S."/>
            <person name="Yu J."/>
            <person name="Hong S."/>
            <person name="Yu X."/>
            <person name="Zou P."/>
            <person name="Chen C."/>
            <person name="Chang X."/>
            <person name="Wang W."/>
            <person name="Lv Y."/>
            <person name="Sun Y."/>
            <person name="Ma L."/>
            <person name="Shen B."/>
            <person name="Zhu C."/>
        </authorList>
    </citation>
    <scope>NUCLEOTIDE SEQUENCE [LARGE SCALE GENOMIC DNA]</scope>
</reference>
<dbReference type="VEuPathDB" id="VectorBase:ASIC001437"/>
<organism evidence="1">
    <name type="scientific">Anopheles sinensis</name>
    <name type="common">Mosquito</name>
    <dbReference type="NCBI Taxonomy" id="74873"/>
    <lineage>
        <taxon>Eukaryota</taxon>
        <taxon>Metazoa</taxon>
        <taxon>Ecdysozoa</taxon>
        <taxon>Arthropoda</taxon>
        <taxon>Hexapoda</taxon>
        <taxon>Insecta</taxon>
        <taxon>Pterygota</taxon>
        <taxon>Neoptera</taxon>
        <taxon>Endopterygota</taxon>
        <taxon>Diptera</taxon>
        <taxon>Nematocera</taxon>
        <taxon>Culicoidea</taxon>
        <taxon>Culicidae</taxon>
        <taxon>Anophelinae</taxon>
        <taxon>Anopheles</taxon>
    </lineage>
</organism>
<proteinExistence type="predicted"/>
<dbReference type="EnsemblMetazoa" id="ASIC001437-RA">
    <property type="protein sequence ID" value="ASIC001437-PA"/>
    <property type="gene ID" value="ASIC001437"/>
</dbReference>
<evidence type="ECO:0000313" key="3">
    <source>
        <dbReference type="Proteomes" id="UP000030765"/>
    </source>
</evidence>
<evidence type="ECO:0000313" key="1">
    <source>
        <dbReference type="EMBL" id="KFB35257.1"/>
    </source>
</evidence>
<sequence>MGEASTSTSTSGKEFISADMECGREGTIIGESSSSISAVWKAFNPEEDCSEEMTGSDNDAIAGGFRKAFESDEDRLRAMTTIEEASASVSGLNTHPHRADSECIRAMTNIGESMEQWSPKRRDRVLIKIKRIVADEEEARFKDHYGHSP</sequence>
<gene>
    <name evidence="1" type="ORF">ZHAS_00001437</name>
</gene>
<dbReference type="EMBL" id="KE524352">
    <property type="protein sequence ID" value="KFB35257.1"/>
    <property type="molecule type" value="Genomic_DNA"/>
</dbReference>
<reference evidence="2" key="2">
    <citation type="submission" date="2020-05" db="UniProtKB">
        <authorList>
            <consortium name="EnsemblMetazoa"/>
        </authorList>
    </citation>
    <scope>IDENTIFICATION</scope>
</reference>
<protein>
    <submittedName>
        <fullName evidence="1">AGAP005077-PA-like protein</fullName>
    </submittedName>
</protein>
<dbReference type="EMBL" id="ATLV01006314">
    <property type="status" value="NOT_ANNOTATED_CDS"/>
    <property type="molecule type" value="Genomic_DNA"/>
</dbReference>